<dbReference type="InterPro" id="IPR001054">
    <property type="entry name" value="A/G_cyclase"/>
</dbReference>
<organism evidence="2 3">
    <name type="scientific">Agrococcus baldri</name>
    <dbReference type="NCBI Taxonomy" id="153730"/>
    <lineage>
        <taxon>Bacteria</taxon>
        <taxon>Bacillati</taxon>
        <taxon>Actinomycetota</taxon>
        <taxon>Actinomycetes</taxon>
        <taxon>Micrococcales</taxon>
        <taxon>Microbacteriaceae</taxon>
        <taxon>Agrococcus</taxon>
    </lineage>
</organism>
<sequence length="232" mass="25513">MSLADDLRDYAKKTHDTAWSRREGQKVPSTDGVSLGNEAVDLDAVVLYADLKDSTGLVKGYKDWFSSEVYKNYLYTVSRVIRAHDGAVTAFDGDRVMGVFIGGSKNSNAAKVALKINWAVREILQPAMDARYPKNTYKLQQKVGIASSSTMVSRTGIRGSNDLVWVGNAANIAAKLAALHSEYPTYITAAVYNSLSAKVKFGGDPKRDMWTDLGDKDGYGKIYGSKFWWTIS</sequence>
<dbReference type="GO" id="GO:0009190">
    <property type="term" value="P:cyclic nucleotide biosynthetic process"/>
    <property type="evidence" value="ECO:0007669"/>
    <property type="project" value="InterPro"/>
</dbReference>
<dbReference type="SUPFAM" id="SSF55073">
    <property type="entry name" value="Nucleotide cyclase"/>
    <property type="match status" value="1"/>
</dbReference>
<dbReference type="Proteomes" id="UP000321749">
    <property type="component" value="Unassembled WGS sequence"/>
</dbReference>
<keyword evidence="3" id="KW-1185">Reference proteome</keyword>
<evidence type="ECO:0000313" key="2">
    <source>
        <dbReference type="EMBL" id="GEK80147.1"/>
    </source>
</evidence>
<protein>
    <submittedName>
        <fullName evidence="2">Guanylate cyclase</fullName>
    </submittedName>
</protein>
<gene>
    <name evidence="2" type="ORF">ABA31_14980</name>
</gene>
<accession>A0AA87UX82</accession>
<dbReference type="RefSeq" id="WP_146794165.1">
    <property type="nucleotide sequence ID" value="NZ_BJUU01000007.1"/>
</dbReference>
<evidence type="ECO:0000313" key="3">
    <source>
        <dbReference type="Proteomes" id="UP000321749"/>
    </source>
</evidence>
<comment type="caution">
    <text evidence="2">The sequence shown here is derived from an EMBL/GenBank/DDBJ whole genome shotgun (WGS) entry which is preliminary data.</text>
</comment>
<dbReference type="AlphaFoldDB" id="A0AA87UX82"/>
<dbReference type="GO" id="GO:0035556">
    <property type="term" value="P:intracellular signal transduction"/>
    <property type="evidence" value="ECO:0007669"/>
    <property type="project" value="InterPro"/>
</dbReference>
<dbReference type="GO" id="GO:0004016">
    <property type="term" value="F:adenylate cyclase activity"/>
    <property type="evidence" value="ECO:0007669"/>
    <property type="project" value="UniProtKB-ARBA"/>
</dbReference>
<proteinExistence type="predicted"/>
<dbReference type="PROSITE" id="PS50125">
    <property type="entry name" value="GUANYLATE_CYCLASE_2"/>
    <property type="match status" value="1"/>
</dbReference>
<dbReference type="InterPro" id="IPR029787">
    <property type="entry name" value="Nucleotide_cyclase"/>
</dbReference>
<dbReference type="Gene3D" id="3.30.70.1230">
    <property type="entry name" value="Nucleotide cyclase"/>
    <property type="match status" value="1"/>
</dbReference>
<dbReference type="EMBL" id="BJUU01000007">
    <property type="protein sequence ID" value="GEK80147.1"/>
    <property type="molecule type" value="Genomic_DNA"/>
</dbReference>
<reference evidence="2 3" key="1">
    <citation type="submission" date="2019-07" db="EMBL/GenBank/DDBJ databases">
        <title>Whole genome shotgun sequence of Agrococcus baldri NBRC 103055.</title>
        <authorList>
            <person name="Hosoyama A."/>
            <person name="Uohara A."/>
            <person name="Ohji S."/>
            <person name="Ichikawa N."/>
        </authorList>
    </citation>
    <scope>NUCLEOTIDE SEQUENCE [LARGE SCALE GENOMIC DNA]</scope>
    <source>
        <strain evidence="2 3">NBRC 103055</strain>
    </source>
</reference>
<evidence type="ECO:0000259" key="1">
    <source>
        <dbReference type="PROSITE" id="PS50125"/>
    </source>
</evidence>
<feature type="domain" description="Guanylate cyclase" evidence="1">
    <location>
        <begin position="45"/>
        <end position="177"/>
    </location>
</feature>
<name>A0AA87UX82_9MICO</name>